<accession>Q4TC36</accession>
<dbReference type="PANTHER" id="PTHR10417">
    <property type="entry name" value="GLUCOCORTICOID MODULATORY ELEMENT-BINDING PROTEIN"/>
    <property type="match status" value="1"/>
</dbReference>
<keyword evidence="6" id="KW-0539">Nucleus</keyword>
<organism evidence="11">
    <name type="scientific">Tetraodon nigroviridis</name>
    <name type="common">Spotted green pufferfish</name>
    <name type="synonym">Chelonodon nigroviridis</name>
    <dbReference type="NCBI Taxonomy" id="99883"/>
    <lineage>
        <taxon>Eukaryota</taxon>
        <taxon>Metazoa</taxon>
        <taxon>Chordata</taxon>
        <taxon>Craniata</taxon>
        <taxon>Vertebrata</taxon>
        <taxon>Euteleostomi</taxon>
        <taxon>Actinopterygii</taxon>
        <taxon>Neopterygii</taxon>
        <taxon>Teleostei</taxon>
        <taxon>Neoteleostei</taxon>
        <taxon>Acanthomorphata</taxon>
        <taxon>Eupercaria</taxon>
        <taxon>Tetraodontiformes</taxon>
        <taxon>Tetradontoidea</taxon>
        <taxon>Tetraodontidae</taxon>
        <taxon>Tetraodon</taxon>
    </lineage>
</organism>
<evidence type="ECO:0000259" key="10">
    <source>
        <dbReference type="PROSITE" id="PS50864"/>
    </source>
</evidence>
<evidence type="ECO:0000256" key="9">
    <source>
        <dbReference type="SAM" id="Phobius"/>
    </source>
</evidence>
<feature type="region of interest" description="Disordered" evidence="8">
    <location>
        <begin position="556"/>
        <end position="584"/>
    </location>
</feature>
<dbReference type="EMBL" id="CAAE01007054">
    <property type="protein sequence ID" value="CAF89546.1"/>
    <property type="molecule type" value="Genomic_DNA"/>
</dbReference>
<dbReference type="PANTHER" id="PTHR10417:SF2">
    <property type="entry name" value="GLUCOCORTICOID MODULATORY ELEMENT-BINDING PROTEIN 2"/>
    <property type="match status" value="1"/>
</dbReference>
<dbReference type="GO" id="GO:0046872">
    <property type="term" value="F:metal ion binding"/>
    <property type="evidence" value="ECO:0007669"/>
    <property type="project" value="UniProtKB-KW"/>
</dbReference>
<evidence type="ECO:0000256" key="5">
    <source>
        <dbReference type="ARBA" id="ARBA00023163"/>
    </source>
</evidence>
<keyword evidence="2" id="KW-0862">Zinc</keyword>
<keyword evidence="9" id="KW-1133">Transmembrane helix</keyword>
<dbReference type="KEGG" id="tng:GSTEN00003481G001"/>
<dbReference type="InterPro" id="IPR000770">
    <property type="entry name" value="SAND_dom"/>
</dbReference>
<dbReference type="SMART" id="SM00258">
    <property type="entry name" value="SAND"/>
    <property type="match status" value="1"/>
</dbReference>
<dbReference type="GO" id="GO:0000978">
    <property type="term" value="F:RNA polymerase II cis-regulatory region sequence-specific DNA binding"/>
    <property type="evidence" value="ECO:0007669"/>
    <property type="project" value="TreeGrafter"/>
</dbReference>
<evidence type="ECO:0000256" key="1">
    <source>
        <dbReference type="ARBA" id="ARBA00022723"/>
    </source>
</evidence>
<feature type="non-terminal residue" evidence="11">
    <location>
        <position position="1"/>
    </location>
</feature>
<evidence type="ECO:0000256" key="7">
    <source>
        <dbReference type="SAM" id="Coils"/>
    </source>
</evidence>
<reference evidence="11" key="1">
    <citation type="journal article" date="2004" name="Nature">
        <title>Genome duplication in the teleost fish Tetraodon nigroviridis reveals the early vertebrate proto-karyotype.</title>
        <authorList>
            <person name="Jaillon O."/>
            <person name="Aury J.-M."/>
            <person name="Brunet F."/>
            <person name="Petit J.-L."/>
            <person name="Stange-Thomann N."/>
            <person name="Mauceli E."/>
            <person name="Bouneau L."/>
            <person name="Fischer C."/>
            <person name="Ozouf-Costaz C."/>
            <person name="Bernot A."/>
            <person name="Nicaud S."/>
            <person name="Jaffe D."/>
            <person name="Fisher S."/>
            <person name="Lutfalla G."/>
            <person name="Dossat C."/>
            <person name="Segurens B."/>
            <person name="Dasilva C."/>
            <person name="Salanoubat M."/>
            <person name="Levy M."/>
            <person name="Boudet N."/>
            <person name="Castellano S."/>
            <person name="Anthouard V."/>
            <person name="Jubin C."/>
            <person name="Castelli V."/>
            <person name="Katinka M."/>
            <person name="Vacherie B."/>
            <person name="Biemont C."/>
            <person name="Skalli Z."/>
            <person name="Cattolico L."/>
            <person name="Poulain J."/>
            <person name="De Berardinis V."/>
            <person name="Cruaud C."/>
            <person name="Duprat S."/>
            <person name="Brottier P."/>
            <person name="Coutanceau J.-P."/>
            <person name="Gouzy J."/>
            <person name="Parra G."/>
            <person name="Lardier G."/>
            <person name="Chapple C."/>
            <person name="McKernan K.J."/>
            <person name="McEwan P."/>
            <person name="Bosak S."/>
            <person name="Kellis M."/>
            <person name="Volff J.-N."/>
            <person name="Guigo R."/>
            <person name="Zody M.C."/>
            <person name="Mesirov J."/>
            <person name="Lindblad-Toh K."/>
            <person name="Birren B."/>
            <person name="Nusbaum C."/>
            <person name="Kahn D."/>
            <person name="Robinson-Rechavi M."/>
            <person name="Laudet V."/>
            <person name="Schachter V."/>
            <person name="Quetier F."/>
            <person name="Saurin W."/>
            <person name="Scarpelli C."/>
            <person name="Wincker P."/>
            <person name="Lander E.S."/>
            <person name="Weissenbach J."/>
            <person name="Roest Crollius H."/>
        </authorList>
    </citation>
    <scope>NUCLEOTIDE SEQUENCE [LARGE SCALE GENOMIC DNA]</scope>
</reference>
<evidence type="ECO:0000256" key="2">
    <source>
        <dbReference type="ARBA" id="ARBA00022833"/>
    </source>
</evidence>
<feature type="transmembrane region" description="Helical" evidence="9">
    <location>
        <begin position="106"/>
        <end position="127"/>
    </location>
</feature>
<keyword evidence="9" id="KW-0812">Transmembrane</keyword>
<evidence type="ECO:0000313" key="11">
    <source>
        <dbReference type="EMBL" id="CAF89546.1"/>
    </source>
</evidence>
<gene>
    <name evidence="11" type="ORF">GSTENG00003481001</name>
</gene>
<feature type="coiled-coil region" evidence="7">
    <location>
        <begin position="383"/>
        <end position="435"/>
    </location>
</feature>
<dbReference type="SUPFAM" id="SSF63763">
    <property type="entry name" value="SAND domain-like"/>
    <property type="match status" value="1"/>
</dbReference>
<dbReference type="AlphaFoldDB" id="Q4TC36"/>
<dbReference type="Pfam" id="PF25892">
    <property type="entry name" value="Spe-44"/>
    <property type="match status" value="1"/>
</dbReference>
<dbReference type="GO" id="GO:0005634">
    <property type="term" value="C:nucleus"/>
    <property type="evidence" value="ECO:0007669"/>
    <property type="project" value="TreeGrafter"/>
</dbReference>
<dbReference type="InterPro" id="IPR059099">
    <property type="entry name" value="GMEB1/2/Spe-44_dom"/>
</dbReference>
<keyword evidence="9" id="KW-0472">Membrane</keyword>
<feature type="domain" description="SAND" evidence="10">
    <location>
        <begin position="130"/>
        <end position="240"/>
    </location>
</feature>
<dbReference type="PROSITE" id="PS50864">
    <property type="entry name" value="SAND"/>
    <property type="match status" value="1"/>
</dbReference>
<reference evidence="11" key="2">
    <citation type="submission" date="2004-02" db="EMBL/GenBank/DDBJ databases">
        <authorList>
            <consortium name="Genoscope"/>
            <consortium name="Whitehead Institute Centre for Genome Research"/>
        </authorList>
    </citation>
    <scope>NUCLEOTIDE SEQUENCE</scope>
</reference>
<keyword evidence="4" id="KW-0238">DNA-binding</keyword>
<keyword evidence="3" id="KW-0805">Transcription regulation</keyword>
<dbReference type="InterPro" id="IPR010919">
    <property type="entry name" value="SAND-like_dom_sf"/>
</dbReference>
<dbReference type="Pfam" id="PF01342">
    <property type="entry name" value="SAND"/>
    <property type="match status" value="2"/>
</dbReference>
<proteinExistence type="predicted"/>
<evidence type="ECO:0000256" key="8">
    <source>
        <dbReference type="SAM" id="MobiDB-lite"/>
    </source>
</evidence>
<comment type="caution">
    <text evidence="11">The sequence shown here is derived from an EMBL/GenBank/DDBJ whole genome shotgun (WGS) entry which is preliminary data.</text>
</comment>
<evidence type="ECO:0000256" key="4">
    <source>
        <dbReference type="ARBA" id="ARBA00023125"/>
    </source>
</evidence>
<feature type="transmembrane region" description="Helical" evidence="9">
    <location>
        <begin position="64"/>
        <end position="85"/>
    </location>
</feature>
<keyword evidence="1" id="KW-0479">Metal-binding</keyword>
<dbReference type="Gene3D" id="3.10.390.10">
    <property type="entry name" value="SAND domain-like"/>
    <property type="match status" value="2"/>
</dbReference>
<name>Q4TC36_TETNG</name>
<keyword evidence="7" id="KW-0175">Coiled coil</keyword>
<keyword evidence="5" id="KW-0804">Transcription</keyword>
<feature type="compositionally biased region" description="Low complexity" evidence="8">
    <location>
        <begin position="556"/>
        <end position="565"/>
    </location>
</feature>
<sequence>MSEVVIVTIPESVDGLSSVEEQEKAVLVSAELNPQEGGDIITVAPQDGIADVGETSLLSKEEAVIGNAASCFFLHTAVFVVFLMLTYTKGTESKCFHLLPTFHNIGCLQILLIVLHIRFMHVFVVAVKITEEVDAQADVFYPITCGDAKATLIWKKFVCPGINVKCVQVYAATRQLESFPALLAFYCERLRLFPNQFNDQLISPKEFVCLAGKSTLKDWKRAIRLNSTMLRKIMDSGELDFYQHSKVCSNTCRSTKIDLVGAKVSSEQSMERVSASPAASVNGAAPSFPEASEEVSEWVTAIGGDEHVHASCDLGEGAARAEEASVVFWQAVKEAGLLDEVVDDFQKTLQEVMKGLQERVCDPPLQVKDAVLLNNIVQNFGMLDLVKKVLASHKSQMDRYREQYTRSLAALEQQCDEHRKQAKELKSKSQHLNNVLMTLTPVPAPPAPKRPRLTRAVSGPASVGAAPAQITLPLNHLAGLPLGKILTVAGAQPSTNLEGYTLLTSPLPGAELAADSSNVTVLSTAVEQEAGAPAFVKVLGPQFQLLTLPAALQQQAPGQGAAQQPDGSVSLMDVTATDANEPQE</sequence>
<evidence type="ECO:0000256" key="3">
    <source>
        <dbReference type="ARBA" id="ARBA00023015"/>
    </source>
</evidence>
<protein>
    <submittedName>
        <fullName evidence="11">(spotted green pufferfish) hypothetical protein</fullName>
    </submittedName>
</protein>
<dbReference type="GO" id="GO:0006357">
    <property type="term" value="P:regulation of transcription by RNA polymerase II"/>
    <property type="evidence" value="ECO:0007669"/>
    <property type="project" value="TreeGrafter"/>
</dbReference>
<evidence type="ECO:0000256" key="6">
    <source>
        <dbReference type="ARBA" id="ARBA00023242"/>
    </source>
</evidence>
<dbReference type="OrthoDB" id="5792412at2759"/>